<accession>A0A975B8B7</accession>
<evidence type="ECO:0000256" key="2">
    <source>
        <dbReference type="ARBA" id="ARBA00009820"/>
    </source>
</evidence>
<organism evidence="6 7">
    <name type="scientific">Desulfonema limicola</name>
    <dbReference type="NCBI Taxonomy" id="45656"/>
    <lineage>
        <taxon>Bacteria</taxon>
        <taxon>Pseudomonadati</taxon>
        <taxon>Thermodesulfobacteriota</taxon>
        <taxon>Desulfobacteria</taxon>
        <taxon>Desulfobacterales</taxon>
        <taxon>Desulfococcaceae</taxon>
        <taxon>Desulfonema</taxon>
    </lineage>
</organism>
<evidence type="ECO:0000256" key="3">
    <source>
        <dbReference type="ARBA" id="ARBA00022729"/>
    </source>
</evidence>
<dbReference type="SUPFAM" id="SSF52964">
    <property type="entry name" value="TolB, N-terminal domain"/>
    <property type="match status" value="1"/>
</dbReference>
<sequence>MTVYIKKIMMMIFLLMLFPITAFKICFAEDFIDITKFSLRKIPIAIPLINTMSQGQEDISLKTWEMLSNDLDFTGYFKILDKKTFKGTENQQGDDAALNFKNWTGIGAELLITGNAIFKDNLVEIEFRLFDTFKSQLLVGKRYKGWQKDLQQIVRRFCSEVIYSLTGQWGIYESKIAFISTGTGNKEIYICDFDGKNPEPLTRNKSINLAPAWSSDGKWMAYTSFERGRPDLYIKNIYGKMGAVVAKKGINTTPAWMPGKSMLAATLSFSGDQDIYLLTREGKIVKQITNKWGIDTSPAWSPDGKQMAFVSSRSGTPQIYIKSMDTGNIKRITFEGRYNTQPDWSPRGDKITYSAIERGEINIYVVELSSLNSARLTYGSKNNESPTWSPDGSLIAFSSTRRGAAKIYVMTSYGTEQRRLFSMPGEQTSPKWSPRIKNN</sequence>
<dbReference type="InterPro" id="IPR007195">
    <property type="entry name" value="TolB_N"/>
</dbReference>
<evidence type="ECO:0000256" key="1">
    <source>
        <dbReference type="ARBA" id="ARBA00004418"/>
    </source>
</evidence>
<gene>
    <name evidence="6" type="primary">tolB</name>
    <name evidence="6" type="ORF">dnl_28120</name>
</gene>
<dbReference type="InterPro" id="IPR011659">
    <property type="entry name" value="WD40"/>
</dbReference>
<dbReference type="EMBL" id="CP061799">
    <property type="protein sequence ID" value="QTA80507.1"/>
    <property type="molecule type" value="Genomic_DNA"/>
</dbReference>
<keyword evidence="7" id="KW-1185">Reference proteome</keyword>
<dbReference type="GO" id="GO:0042597">
    <property type="term" value="C:periplasmic space"/>
    <property type="evidence" value="ECO:0007669"/>
    <property type="project" value="UniProtKB-SubCell"/>
</dbReference>
<keyword evidence="3" id="KW-0732">Signal</keyword>
<dbReference type="HAMAP" id="MF_00671">
    <property type="entry name" value="TolB"/>
    <property type="match status" value="1"/>
</dbReference>
<dbReference type="SUPFAM" id="SSF69304">
    <property type="entry name" value="Tricorn protease N-terminal domain"/>
    <property type="match status" value="1"/>
</dbReference>
<protein>
    <submittedName>
        <fullName evidence="6">Tol-pal system, periplasmic component</fullName>
    </submittedName>
</protein>
<dbReference type="Gene3D" id="2.120.10.60">
    <property type="entry name" value="Tricorn protease N-terminal domain"/>
    <property type="match status" value="1"/>
</dbReference>
<dbReference type="Gene3D" id="3.40.50.10070">
    <property type="entry name" value="TolB, N-terminal domain"/>
    <property type="match status" value="1"/>
</dbReference>
<reference evidence="6" key="1">
    <citation type="journal article" date="2021" name="Microb. Physiol.">
        <title>Proteogenomic Insights into the Physiology of Marine, Sulfate-Reducing, Filamentous Desulfonema limicola and Desulfonema magnum.</title>
        <authorList>
            <person name="Schnaars V."/>
            <person name="Wohlbrand L."/>
            <person name="Scheve S."/>
            <person name="Hinrichs C."/>
            <person name="Reinhardt R."/>
            <person name="Rabus R."/>
        </authorList>
    </citation>
    <scope>NUCLEOTIDE SEQUENCE</scope>
    <source>
        <strain evidence="6">5ac10</strain>
    </source>
</reference>
<dbReference type="Pfam" id="PF04052">
    <property type="entry name" value="TolB_N"/>
    <property type="match status" value="1"/>
</dbReference>
<proteinExistence type="inferred from homology"/>
<evidence type="ECO:0000256" key="4">
    <source>
        <dbReference type="ARBA" id="ARBA00022764"/>
    </source>
</evidence>
<evidence type="ECO:0000259" key="5">
    <source>
        <dbReference type="Pfam" id="PF04052"/>
    </source>
</evidence>
<dbReference type="Pfam" id="PF07676">
    <property type="entry name" value="PD40"/>
    <property type="match status" value="2"/>
</dbReference>
<dbReference type="Pfam" id="PF26549">
    <property type="entry name" value="Tricorn_N"/>
    <property type="match status" value="1"/>
</dbReference>
<dbReference type="InterPro" id="IPR014167">
    <property type="entry name" value="Tol-Pal_TolB"/>
</dbReference>
<evidence type="ECO:0000313" key="6">
    <source>
        <dbReference type="EMBL" id="QTA80507.1"/>
    </source>
</evidence>
<keyword evidence="4" id="KW-0574">Periplasm</keyword>
<dbReference type="RefSeq" id="WP_207692152.1">
    <property type="nucleotide sequence ID" value="NZ_CP061799.1"/>
</dbReference>
<dbReference type="PANTHER" id="PTHR36842:SF1">
    <property type="entry name" value="PROTEIN TOLB"/>
    <property type="match status" value="1"/>
</dbReference>
<dbReference type="GO" id="GO:0017038">
    <property type="term" value="P:protein import"/>
    <property type="evidence" value="ECO:0007669"/>
    <property type="project" value="InterPro"/>
</dbReference>
<dbReference type="Proteomes" id="UP000663720">
    <property type="component" value="Chromosome"/>
</dbReference>
<dbReference type="InterPro" id="IPR011042">
    <property type="entry name" value="6-blade_b-propeller_TolB-like"/>
</dbReference>
<name>A0A975B8B7_9BACT</name>
<comment type="subcellular location">
    <subcellularLocation>
        <location evidence="1">Periplasm</location>
    </subcellularLocation>
</comment>
<dbReference type="NCBIfam" id="TIGR02800">
    <property type="entry name" value="propeller_TolB"/>
    <property type="match status" value="1"/>
</dbReference>
<dbReference type="AlphaFoldDB" id="A0A975B8B7"/>
<dbReference type="PANTHER" id="PTHR36842">
    <property type="entry name" value="PROTEIN TOLB HOMOLOG"/>
    <property type="match status" value="1"/>
</dbReference>
<comment type="similarity">
    <text evidence="2">Belongs to the TolB family.</text>
</comment>
<dbReference type="Gene3D" id="2.120.10.30">
    <property type="entry name" value="TolB, C-terminal domain"/>
    <property type="match status" value="1"/>
</dbReference>
<evidence type="ECO:0000313" key="7">
    <source>
        <dbReference type="Proteomes" id="UP000663720"/>
    </source>
</evidence>
<feature type="domain" description="TolB N-terminal" evidence="5">
    <location>
        <begin position="32"/>
        <end position="137"/>
    </location>
</feature>
<dbReference type="KEGG" id="dli:dnl_28120"/>